<keyword evidence="11" id="KW-0472">Membrane</keyword>
<dbReference type="OrthoDB" id="6692864at2759"/>
<organism evidence="13 14">
    <name type="scientific">Imshaugia aleurites</name>
    <dbReference type="NCBI Taxonomy" id="172621"/>
    <lineage>
        <taxon>Eukaryota</taxon>
        <taxon>Fungi</taxon>
        <taxon>Dikarya</taxon>
        <taxon>Ascomycota</taxon>
        <taxon>Pezizomycotina</taxon>
        <taxon>Lecanoromycetes</taxon>
        <taxon>OSLEUM clade</taxon>
        <taxon>Lecanoromycetidae</taxon>
        <taxon>Lecanorales</taxon>
        <taxon>Lecanorineae</taxon>
        <taxon>Parmeliaceae</taxon>
        <taxon>Imshaugia</taxon>
    </lineage>
</organism>
<dbReference type="Pfam" id="PF00067">
    <property type="entry name" value="p450"/>
    <property type="match status" value="2"/>
</dbReference>
<dbReference type="GO" id="GO:0004497">
    <property type="term" value="F:monooxygenase activity"/>
    <property type="evidence" value="ECO:0007669"/>
    <property type="project" value="UniProtKB-KW"/>
</dbReference>
<dbReference type="InterPro" id="IPR001128">
    <property type="entry name" value="Cyt_P450"/>
</dbReference>
<dbReference type="PRINTS" id="PR00385">
    <property type="entry name" value="P450"/>
</dbReference>
<name>A0A8H3G4V8_9LECA</name>
<dbReference type="EMBL" id="CAJPDT010000086">
    <property type="protein sequence ID" value="CAF9935820.1"/>
    <property type="molecule type" value="Genomic_DNA"/>
</dbReference>
<evidence type="ECO:0000256" key="12">
    <source>
        <dbReference type="PIRSR" id="PIRSR602401-1"/>
    </source>
</evidence>
<dbReference type="GO" id="GO:0016705">
    <property type="term" value="F:oxidoreductase activity, acting on paired donors, with incorporation or reduction of molecular oxygen"/>
    <property type="evidence" value="ECO:0007669"/>
    <property type="project" value="InterPro"/>
</dbReference>
<keyword evidence="4 12" id="KW-0349">Heme</keyword>
<dbReference type="GO" id="GO:0005506">
    <property type="term" value="F:iron ion binding"/>
    <property type="evidence" value="ECO:0007669"/>
    <property type="project" value="InterPro"/>
</dbReference>
<keyword evidence="5" id="KW-0812">Transmembrane</keyword>
<evidence type="ECO:0000256" key="6">
    <source>
        <dbReference type="ARBA" id="ARBA00022723"/>
    </source>
</evidence>
<keyword evidence="6 12" id="KW-0479">Metal-binding</keyword>
<dbReference type="Gene3D" id="1.10.630.10">
    <property type="entry name" value="Cytochrome P450"/>
    <property type="match status" value="1"/>
</dbReference>
<accession>A0A8H3G4V8</accession>
<keyword evidence="7" id="KW-1133">Transmembrane helix</keyword>
<evidence type="ECO:0000256" key="11">
    <source>
        <dbReference type="ARBA" id="ARBA00023136"/>
    </source>
</evidence>
<keyword evidence="14" id="KW-1185">Reference proteome</keyword>
<proteinExistence type="inferred from homology"/>
<dbReference type="AlphaFoldDB" id="A0A8H3G4V8"/>
<evidence type="ECO:0000256" key="2">
    <source>
        <dbReference type="ARBA" id="ARBA00004370"/>
    </source>
</evidence>
<protein>
    <recommendedName>
        <fullName evidence="15">Cytochrome P450</fullName>
    </recommendedName>
</protein>
<dbReference type="GO" id="GO:0020037">
    <property type="term" value="F:heme binding"/>
    <property type="evidence" value="ECO:0007669"/>
    <property type="project" value="InterPro"/>
</dbReference>
<gene>
    <name evidence="13" type="ORF">IMSHALPRED_010362</name>
</gene>
<keyword evidence="8" id="KW-0560">Oxidoreductase</keyword>
<evidence type="ECO:0000313" key="14">
    <source>
        <dbReference type="Proteomes" id="UP000664534"/>
    </source>
</evidence>
<dbReference type="PRINTS" id="PR00463">
    <property type="entry name" value="EP450I"/>
</dbReference>
<keyword evidence="9 12" id="KW-0408">Iron</keyword>
<dbReference type="InterPro" id="IPR002401">
    <property type="entry name" value="Cyt_P450_E_grp-I"/>
</dbReference>
<comment type="caution">
    <text evidence="13">The sequence shown here is derived from an EMBL/GenBank/DDBJ whole genome shotgun (WGS) entry which is preliminary data.</text>
</comment>
<dbReference type="InterPro" id="IPR050121">
    <property type="entry name" value="Cytochrome_P450_monoxygenase"/>
</dbReference>
<feature type="binding site" description="axial binding residue" evidence="12">
    <location>
        <position position="428"/>
    </location>
    <ligand>
        <name>heme</name>
        <dbReference type="ChEBI" id="CHEBI:30413"/>
    </ligand>
    <ligandPart>
        <name>Fe</name>
        <dbReference type="ChEBI" id="CHEBI:18248"/>
    </ligandPart>
</feature>
<evidence type="ECO:0000256" key="3">
    <source>
        <dbReference type="ARBA" id="ARBA00010617"/>
    </source>
</evidence>
<keyword evidence="10" id="KW-0503">Monooxygenase</keyword>
<evidence type="ECO:0000256" key="5">
    <source>
        <dbReference type="ARBA" id="ARBA00022692"/>
    </source>
</evidence>
<dbReference type="GO" id="GO:0016020">
    <property type="term" value="C:membrane"/>
    <property type="evidence" value="ECO:0007669"/>
    <property type="project" value="UniProtKB-SubCell"/>
</dbReference>
<evidence type="ECO:0000256" key="10">
    <source>
        <dbReference type="ARBA" id="ARBA00023033"/>
    </source>
</evidence>
<comment type="cofactor">
    <cofactor evidence="1 12">
        <name>heme</name>
        <dbReference type="ChEBI" id="CHEBI:30413"/>
    </cofactor>
</comment>
<dbReference type="PANTHER" id="PTHR24305:SF112">
    <property type="entry name" value="L-ORNITHINE-N5-MONOOXYGENASE (EUROFUNG)"/>
    <property type="match status" value="1"/>
</dbReference>
<sequence length="495" mass="56519">MSIYRVFFHRLRRFPGPVLASVSKLWHVAHCLDSKNHILLEKLHNEYGDFVRTGPSELTIFTPDVIPAMFEGINNTFTRPAWFDTSRPYSGLTNERDTSIHNHRRRVWDQAFTSKAVRNYEVQVKAYADQLEQLIAQSEGQLVVANQYFQWFGFDVMGQVAFSKDFNMLRGAQWHSAIKVFRDGLAILGPLTPVPWLMRIGSDTPGGSNDLKAMIKWAIQQMDARMKLEVDQPDVSHYLIDWSRKNNTLKEDMDTLRGDALSLTVAGSDTVALTLIYLFYRLARHPEELQKLQTELDGLEDVSDFSALQHAEHLNGIINETMRLHPATLTGNHRETPPEGAMISGRFVPGNIVICSPRYIIGKRKYFAHAGQYAVWLGRKALLTRLSKLVESCFEQAKEFIPERWYSKPEMIKNKSAYAPFALGRYVCIGKTLALQEMRCVTALLASKYDVSFPPGEDGRSVEEDTLDQFTSSPGELRVIFRARQKRLEPKPRSM</sequence>
<evidence type="ECO:0000256" key="7">
    <source>
        <dbReference type="ARBA" id="ARBA00022989"/>
    </source>
</evidence>
<reference evidence="13" key="1">
    <citation type="submission" date="2021-03" db="EMBL/GenBank/DDBJ databases">
        <authorList>
            <person name="Tagirdzhanova G."/>
        </authorList>
    </citation>
    <scope>NUCLEOTIDE SEQUENCE</scope>
</reference>
<evidence type="ECO:0000256" key="9">
    <source>
        <dbReference type="ARBA" id="ARBA00023004"/>
    </source>
</evidence>
<comment type="subcellular location">
    <subcellularLocation>
        <location evidence="2">Membrane</location>
    </subcellularLocation>
</comment>
<comment type="similarity">
    <text evidence="3">Belongs to the cytochrome P450 family.</text>
</comment>
<evidence type="ECO:0000256" key="4">
    <source>
        <dbReference type="ARBA" id="ARBA00022617"/>
    </source>
</evidence>
<dbReference type="CDD" id="cd11061">
    <property type="entry name" value="CYP67-like"/>
    <property type="match status" value="1"/>
</dbReference>
<dbReference type="InterPro" id="IPR036396">
    <property type="entry name" value="Cyt_P450_sf"/>
</dbReference>
<dbReference type="PANTHER" id="PTHR24305">
    <property type="entry name" value="CYTOCHROME P450"/>
    <property type="match status" value="1"/>
</dbReference>
<dbReference type="SUPFAM" id="SSF48264">
    <property type="entry name" value="Cytochrome P450"/>
    <property type="match status" value="1"/>
</dbReference>
<evidence type="ECO:0000313" key="13">
    <source>
        <dbReference type="EMBL" id="CAF9935820.1"/>
    </source>
</evidence>
<evidence type="ECO:0000256" key="8">
    <source>
        <dbReference type="ARBA" id="ARBA00023002"/>
    </source>
</evidence>
<evidence type="ECO:0000256" key="1">
    <source>
        <dbReference type="ARBA" id="ARBA00001971"/>
    </source>
</evidence>
<dbReference type="Proteomes" id="UP000664534">
    <property type="component" value="Unassembled WGS sequence"/>
</dbReference>
<evidence type="ECO:0008006" key="15">
    <source>
        <dbReference type="Google" id="ProtNLM"/>
    </source>
</evidence>